<name>A0ABW3D413_9FLAO</name>
<evidence type="ECO:0000313" key="1">
    <source>
        <dbReference type="EMBL" id="MFD0864037.1"/>
    </source>
</evidence>
<proteinExistence type="predicted"/>
<dbReference type="Proteomes" id="UP001596978">
    <property type="component" value="Unassembled WGS sequence"/>
</dbReference>
<accession>A0ABW3D413</accession>
<protein>
    <recommendedName>
        <fullName evidence="3">DUF3108 domain-containing protein</fullName>
    </recommendedName>
</protein>
<dbReference type="RefSeq" id="WP_386410812.1">
    <property type="nucleotide sequence ID" value="NZ_JBHTJH010000017.1"/>
</dbReference>
<gene>
    <name evidence="1" type="ORF">ACFQ1M_17610</name>
</gene>
<reference evidence="2" key="1">
    <citation type="journal article" date="2019" name="Int. J. Syst. Evol. Microbiol.">
        <title>The Global Catalogue of Microorganisms (GCM) 10K type strain sequencing project: providing services to taxonomists for standard genome sequencing and annotation.</title>
        <authorList>
            <consortium name="The Broad Institute Genomics Platform"/>
            <consortium name="The Broad Institute Genome Sequencing Center for Infectious Disease"/>
            <person name="Wu L."/>
            <person name="Ma J."/>
        </authorList>
    </citation>
    <scope>NUCLEOTIDE SEQUENCE [LARGE SCALE GENOMIC DNA]</scope>
    <source>
        <strain evidence="2">CCUG 62952</strain>
    </source>
</reference>
<evidence type="ECO:0000313" key="2">
    <source>
        <dbReference type="Proteomes" id="UP001596978"/>
    </source>
</evidence>
<sequence length="258" mass="30397">MKQIFYIIISIFAIQLQAQTDSSEYIGTYGDWMLNGKALTTELELKKDGTFELRSVDNIYPRTFKDFTNKGTWIAKDDEVILNPTLKKRKPLVKITEKKIGLNDSIEVKVNHYNEYYENGKLIEKKKTAFEILTVYFNKKRKYKHLTREWYDTGSCAWAPIIRNRINLDSTNTFRIAKRDIENIGVYTYGFTDFIEIPTEDKNSDHYEIEVTVPLDRERMPRSKKVIIKGRRAYFYESKGKVKKSLNPLYKKLDKGPK</sequence>
<keyword evidence="2" id="KW-1185">Reference proteome</keyword>
<evidence type="ECO:0008006" key="3">
    <source>
        <dbReference type="Google" id="ProtNLM"/>
    </source>
</evidence>
<dbReference type="EMBL" id="JBHTJH010000017">
    <property type="protein sequence ID" value="MFD0864037.1"/>
    <property type="molecule type" value="Genomic_DNA"/>
</dbReference>
<organism evidence="1 2">
    <name type="scientific">Sungkyunkwania multivorans</name>
    <dbReference type="NCBI Taxonomy" id="1173618"/>
    <lineage>
        <taxon>Bacteria</taxon>
        <taxon>Pseudomonadati</taxon>
        <taxon>Bacteroidota</taxon>
        <taxon>Flavobacteriia</taxon>
        <taxon>Flavobacteriales</taxon>
        <taxon>Flavobacteriaceae</taxon>
        <taxon>Sungkyunkwania</taxon>
    </lineage>
</organism>
<comment type="caution">
    <text evidence="1">The sequence shown here is derived from an EMBL/GenBank/DDBJ whole genome shotgun (WGS) entry which is preliminary data.</text>
</comment>